<dbReference type="PANTHER" id="PTHR45138:SF9">
    <property type="entry name" value="DIGUANYLATE CYCLASE DGCM-RELATED"/>
    <property type="match status" value="1"/>
</dbReference>
<protein>
    <recommendedName>
        <fullName evidence="1">diguanylate cyclase</fullName>
        <ecNumber evidence="1">2.7.7.65</ecNumber>
    </recommendedName>
</protein>
<feature type="transmembrane region" description="Helical" evidence="3">
    <location>
        <begin position="12"/>
        <end position="31"/>
    </location>
</feature>
<dbReference type="RefSeq" id="WP_379556829.1">
    <property type="nucleotide sequence ID" value="NZ_JBHTJS010000004.1"/>
</dbReference>
<reference evidence="6" key="1">
    <citation type="journal article" date="2019" name="Int. J. Syst. Evol. Microbiol.">
        <title>The Global Catalogue of Microorganisms (GCM) 10K type strain sequencing project: providing services to taxonomists for standard genome sequencing and annotation.</title>
        <authorList>
            <consortium name="The Broad Institute Genomics Platform"/>
            <consortium name="The Broad Institute Genome Sequencing Center for Infectious Disease"/>
            <person name="Wu L."/>
            <person name="Ma J."/>
        </authorList>
    </citation>
    <scope>NUCLEOTIDE SEQUENCE [LARGE SCALE GENOMIC DNA]</scope>
    <source>
        <strain evidence="6">CCUG 60525</strain>
    </source>
</reference>
<dbReference type="NCBIfam" id="TIGR00254">
    <property type="entry name" value="GGDEF"/>
    <property type="match status" value="1"/>
</dbReference>
<dbReference type="InterPro" id="IPR029787">
    <property type="entry name" value="Nucleotide_cyclase"/>
</dbReference>
<dbReference type="InterPro" id="IPR050469">
    <property type="entry name" value="Diguanylate_Cyclase"/>
</dbReference>
<dbReference type="SMART" id="SM00267">
    <property type="entry name" value="GGDEF"/>
    <property type="match status" value="1"/>
</dbReference>
<dbReference type="PANTHER" id="PTHR45138">
    <property type="entry name" value="REGULATORY COMPONENTS OF SENSORY TRANSDUCTION SYSTEM"/>
    <property type="match status" value="1"/>
</dbReference>
<dbReference type="Pfam" id="PF00990">
    <property type="entry name" value="GGDEF"/>
    <property type="match status" value="1"/>
</dbReference>
<evidence type="ECO:0000313" key="5">
    <source>
        <dbReference type="EMBL" id="MFD1006903.1"/>
    </source>
</evidence>
<name>A0ABW3KCR5_9GAMM</name>
<comment type="caution">
    <text evidence="5">The sequence shown here is derived from an EMBL/GenBank/DDBJ whole genome shotgun (WGS) entry which is preliminary data.</text>
</comment>
<feature type="transmembrane region" description="Helical" evidence="3">
    <location>
        <begin position="37"/>
        <end position="59"/>
    </location>
</feature>
<evidence type="ECO:0000259" key="4">
    <source>
        <dbReference type="PROSITE" id="PS50887"/>
    </source>
</evidence>
<sequence>MRNQLQEQHRLSVLSLLGVVSVLGITPFAYLRYLQDNITAAIIDLVLVLGIITLVGYAIRTKKTRVVSGIVALFINGGVIAIVVVNGIDSFLWVYPVIASTFFMVKPIEALSINAVLMVVCLFLPDVFDVIPLNSFVITMLMVSLTTFVYANRSEKQFHLLEIMNTVDALTGALNRRALSSDIAEALSISERKATPYMLALLDLDHFKVVNDKYGHDVGDQVLQNLVTITTANIREYDRFYRFGGEEFVLLIPEIKDPQAFINNLRIAIKKELKTPDGKEVTVSYGITAWVPGTTADSWLKSADEALYQAKANGRDCVIFSDE</sequence>
<proteinExistence type="predicted"/>
<dbReference type="Proteomes" id="UP001597048">
    <property type="component" value="Unassembled WGS sequence"/>
</dbReference>
<dbReference type="PROSITE" id="PS50887">
    <property type="entry name" value="GGDEF"/>
    <property type="match status" value="1"/>
</dbReference>
<dbReference type="EMBL" id="JBHTJS010000004">
    <property type="protein sequence ID" value="MFD1006903.1"/>
    <property type="molecule type" value="Genomic_DNA"/>
</dbReference>
<feature type="transmembrane region" description="Helical" evidence="3">
    <location>
        <begin position="131"/>
        <end position="151"/>
    </location>
</feature>
<dbReference type="InterPro" id="IPR043128">
    <property type="entry name" value="Rev_trsase/Diguanyl_cyclase"/>
</dbReference>
<feature type="transmembrane region" description="Helical" evidence="3">
    <location>
        <begin position="94"/>
        <end position="124"/>
    </location>
</feature>
<comment type="catalytic activity">
    <reaction evidence="2">
        <text>2 GTP = 3',3'-c-di-GMP + 2 diphosphate</text>
        <dbReference type="Rhea" id="RHEA:24898"/>
        <dbReference type="ChEBI" id="CHEBI:33019"/>
        <dbReference type="ChEBI" id="CHEBI:37565"/>
        <dbReference type="ChEBI" id="CHEBI:58805"/>
        <dbReference type="EC" id="2.7.7.65"/>
    </reaction>
</comment>
<keyword evidence="6" id="KW-1185">Reference proteome</keyword>
<dbReference type="InterPro" id="IPR000160">
    <property type="entry name" value="GGDEF_dom"/>
</dbReference>
<evidence type="ECO:0000256" key="2">
    <source>
        <dbReference type="ARBA" id="ARBA00034247"/>
    </source>
</evidence>
<dbReference type="Gene3D" id="3.30.70.270">
    <property type="match status" value="1"/>
</dbReference>
<keyword evidence="3" id="KW-0812">Transmembrane</keyword>
<accession>A0ABW3KCR5</accession>
<gene>
    <name evidence="5" type="ORF">ACFQ1C_01835</name>
</gene>
<feature type="domain" description="GGDEF" evidence="4">
    <location>
        <begin position="195"/>
        <end position="323"/>
    </location>
</feature>
<evidence type="ECO:0000313" key="6">
    <source>
        <dbReference type="Proteomes" id="UP001597048"/>
    </source>
</evidence>
<feature type="transmembrane region" description="Helical" evidence="3">
    <location>
        <begin position="66"/>
        <end position="88"/>
    </location>
</feature>
<evidence type="ECO:0000256" key="1">
    <source>
        <dbReference type="ARBA" id="ARBA00012528"/>
    </source>
</evidence>
<dbReference type="SUPFAM" id="SSF55073">
    <property type="entry name" value="Nucleotide cyclase"/>
    <property type="match status" value="1"/>
</dbReference>
<dbReference type="CDD" id="cd01949">
    <property type="entry name" value="GGDEF"/>
    <property type="match status" value="1"/>
</dbReference>
<evidence type="ECO:0000256" key="3">
    <source>
        <dbReference type="SAM" id="Phobius"/>
    </source>
</evidence>
<keyword evidence="3" id="KW-0472">Membrane</keyword>
<dbReference type="EC" id="2.7.7.65" evidence="1"/>
<keyword evidence="3" id="KW-1133">Transmembrane helix</keyword>
<organism evidence="5 6">
    <name type="scientific">Oceanisphaera ostreae</name>
    <dbReference type="NCBI Taxonomy" id="914151"/>
    <lineage>
        <taxon>Bacteria</taxon>
        <taxon>Pseudomonadati</taxon>
        <taxon>Pseudomonadota</taxon>
        <taxon>Gammaproteobacteria</taxon>
        <taxon>Aeromonadales</taxon>
        <taxon>Aeromonadaceae</taxon>
        <taxon>Oceanisphaera</taxon>
    </lineage>
</organism>